<feature type="compositionally biased region" description="Basic residues" evidence="1">
    <location>
        <begin position="327"/>
        <end position="337"/>
    </location>
</feature>
<evidence type="ECO:0000313" key="2">
    <source>
        <dbReference type="EMBL" id="EGT45157.1"/>
    </source>
</evidence>
<feature type="region of interest" description="Disordered" evidence="1">
    <location>
        <begin position="132"/>
        <end position="157"/>
    </location>
</feature>
<proteinExistence type="predicted"/>
<keyword evidence="3" id="KW-1185">Reference proteome</keyword>
<protein>
    <submittedName>
        <fullName evidence="2">Uncharacterized protein</fullName>
    </submittedName>
</protein>
<dbReference type="EMBL" id="GL380071">
    <property type="protein sequence ID" value="EGT45157.1"/>
    <property type="molecule type" value="Genomic_DNA"/>
</dbReference>
<evidence type="ECO:0000256" key="1">
    <source>
        <dbReference type="SAM" id="MobiDB-lite"/>
    </source>
</evidence>
<dbReference type="InParanoid" id="G0P4Z7"/>
<evidence type="ECO:0000313" key="3">
    <source>
        <dbReference type="Proteomes" id="UP000008068"/>
    </source>
</evidence>
<feature type="region of interest" description="Disordered" evidence="1">
    <location>
        <begin position="310"/>
        <end position="337"/>
    </location>
</feature>
<reference evidence="3" key="1">
    <citation type="submission" date="2011-07" db="EMBL/GenBank/DDBJ databases">
        <authorList>
            <consortium name="Caenorhabditis brenneri Sequencing and Analysis Consortium"/>
            <person name="Wilson R.K."/>
        </authorList>
    </citation>
    <scope>NUCLEOTIDE SEQUENCE [LARGE SCALE GENOMIC DNA]</scope>
    <source>
        <strain evidence="3">PB2801</strain>
    </source>
</reference>
<dbReference type="AlphaFoldDB" id="G0P4Z7"/>
<dbReference type="Proteomes" id="UP000008068">
    <property type="component" value="Unassembled WGS sequence"/>
</dbReference>
<name>G0P4Z7_CAEBE</name>
<gene>
    <name evidence="2" type="ORF">CAEBREN_10490</name>
</gene>
<dbReference type="HOGENOM" id="CLU_824473_0_0_1"/>
<organism evidence="3">
    <name type="scientific">Caenorhabditis brenneri</name>
    <name type="common">Nematode worm</name>
    <dbReference type="NCBI Taxonomy" id="135651"/>
    <lineage>
        <taxon>Eukaryota</taxon>
        <taxon>Metazoa</taxon>
        <taxon>Ecdysozoa</taxon>
        <taxon>Nematoda</taxon>
        <taxon>Chromadorea</taxon>
        <taxon>Rhabditida</taxon>
        <taxon>Rhabditina</taxon>
        <taxon>Rhabditomorpha</taxon>
        <taxon>Rhabditoidea</taxon>
        <taxon>Rhabditidae</taxon>
        <taxon>Peloderinae</taxon>
        <taxon>Caenorhabditis</taxon>
    </lineage>
</organism>
<accession>G0P4Z7</accession>
<sequence>MKKMAELKPGVKVLLGDQDLLHSPKNSQQKGTLILLCKLNNSHIFRSTGVRRKGVLGRFPHVESDSFLQVFSTTVRYEQYWLRVDYKFNFFSAPHTTREKDGNSGAAKLQNSTQASWNRKCCWQSDCDIESRARDPDPQAPKADPQAPNAPVAGHAPPIAADNAAAALYDYRKCLVDKREALKNPGILQGTLQEQLAAARAHFHSSTIANDPHISIIVQSLNDHIWDPSSDTHQPFPHHKNIAAPCTKKMYAEWNLAVNGVLKRFSNDAFMTWKHNKAQEFFQWEDLKSIVDMFMLKQIQMGIITGDLEKKSRNNRQAENGADLGPAKKRARNYAED</sequence>
<feature type="compositionally biased region" description="Low complexity" evidence="1">
    <location>
        <begin position="140"/>
        <end position="157"/>
    </location>
</feature>